<dbReference type="FunFam" id="3.60.20.40:FF:000001">
    <property type="entry name" value="Gamma-glutamyltranspeptidase 1"/>
    <property type="match status" value="1"/>
</dbReference>
<keyword evidence="9" id="KW-0732">Signal</keyword>
<dbReference type="PANTHER" id="PTHR11686:SF9">
    <property type="entry name" value="RE13973P"/>
    <property type="match status" value="1"/>
</dbReference>
<dbReference type="Gene3D" id="1.10.246.130">
    <property type="match status" value="1"/>
</dbReference>
<feature type="binding site" evidence="7">
    <location>
        <position position="127"/>
    </location>
    <ligand>
        <name>L-glutamate</name>
        <dbReference type="ChEBI" id="CHEBI:29985"/>
    </ligand>
</feature>
<keyword evidence="8" id="KW-0378">Hydrolase</keyword>
<comment type="catalytic activity">
    <reaction evidence="5 8">
        <text>an N-terminal (5-L-glutamyl)-[peptide] + an alpha-amino acid = 5-L-glutamyl amino acid + an N-terminal L-alpha-aminoacyl-[peptide]</text>
        <dbReference type="Rhea" id="RHEA:23904"/>
        <dbReference type="Rhea" id="RHEA-COMP:9780"/>
        <dbReference type="Rhea" id="RHEA-COMP:9795"/>
        <dbReference type="ChEBI" id="CHEBI:77644"/>
        <dbReference type="ChEBI" id="CHEBI:78597"/>
        <dbReference type="ChEBI" id="CHEBI:78599"/>
        <dbReference type="ChEBI" id="CHEBI:78608"/>
        <dbReference type="EC" id="2.3.2.2"/>
    </reaction>
</comment>
<dbReference type="AlphaFoldDB" id="A0A0P1KNR6"/>
<name>A0A0P1KNR6_9SACH</name>
<proteinExistence type="inferred from homology"/>
<evidence type="ECO:0000256" key="5">
    <source>
        <dbReference type="ARBA" id="ARBA00047417"/>
    </source>
</evidence>
<dbReference type="EMBL" id="LN890542">
    <property type="protein sequence ID" value="CUS21251.1"/>
    <property type="molecule type" value="Genomic_DNA"/>
</dbReference>
<feature type="binding site" evidence="7">
    <location>
        <position position="461"/>
    </location>
    <ligand>
        <name>L-glutamate</name>
        <dbReference type="ChEBI" id="CHEBI:29985"/>
    </ligand>
</feature>
<dbReference type="EC" id="3.4.19.13" evidence="8"/>
<dbReference type="UniPathway" id="UPA00204"/>
<evidence type="ECO:0000256" key="2">
    <source>
        <dbReference type="ARBA" id="ARBA00001089"/>
    </source>
</evidence>
<dbReference type="GO" id="GO:0036374">
    <property type="term" value="F:glutathione hydrolase activity"/>
    <property type="evidence" value="ECO:0007669"/>
    <property type="project" value="UniProtKB-UniRule"/>
</dbReference>
<dbReference type="OrthoDB" id="1081007at2759"/>
<dbReference type="GO" id="GO:0006751">
    <property type="term" value="P:glutathione catabolic process"/>
    <property type="evidence" value="ECO:0007669"/>
    <property type="project" value="UniProtKB-UniRule"/>
</dbReference>
<dbReference type="GO" id="GO:0005886">
    <property type="term" value="C:plasma membrane"/>
    <property type="evidence" value="ECO:0007669"/>
    <property type="project" value="TreeGrafter"/>
</dbReference>
<sequence length="609" mass="66949">MRLTAALPLLLETAVCMQHFFVESPDHNIDIKPLPRHPTLSPNSSQVLRTGIHGAASSDSEHCNTIAVEQVLKKFDGANAADAAVSVALCLGMKNFFSSGIGGGGYAVFVGKDQTSGEPDSLFIDFREQAPALAHKDMFSQSPNASQIGGLAIAVPGELQGIYELFIKKGSGKVEWKDLLKPIIELGSNGWEVDEITAACLKIYEPYFVQHKQDWAFVLDEGQSRVLTTGEILKRPALSETLHELAANGTVTPFYDPSHRIGRSMLRKIKESGGIITGDDLRSYYVNTSKPLYTKIRSGWQHFPNNDLEVFTSGGSSSGAALLSALKILDEFPAKKGGDFQPEQAYVLVECMKWMSSARSRLGDFADSNGLPQRILEVLDSNWTQNSVQLINDHLVDLRTLSNWTEYNPAYALTDPHGTTHFGVVDKFGNAVSFTSTVNLLCGSLVHDTETGVIFNNQMDDFSQPGRSNAFDLAPSIYNFIEPGKRPLSSASPVVILDELGKPDLVIGASGGSRITPSIFQIITRLYWYEMPLLEAIAYPRVHHQLLPDVLEVESFPMLGKDTLEALRNMGHNLLEQAPKSVVNGIKKHRGEWHAVSDYWRKRGLSVAY</sequence>
<keyword evidence="8" id="KW-0012">Acyltransferase</keyword>
<protein>
    <recommendedName>
        <fullName evidence="8">Glutathione hydrolase</fullName>
        <ecNumber evidence="8">2.3.2.2</ecNumber>
        <ecNumber evidence="8">3.4.19.13</ecNumber>
    </recommendedName>
    <alternativeName>
        <fullName evidence="8">Gamma-glutamyltransferase</fullName>
    </alternativeName>
    <alternativeName>
        <fullName evidence="8">Gamma-glutamyltranspeptidase</fullName>
    </alternativeName>
</protein>
<dbReference type="PRINTS" id="PR01210">
    <property type="entry name" value="GGTRANSPTASE"/>
</dbReference>
<comment type="catalytic activity">
    <reaction evidence="1 8">
        <text>an S-substituted glutathione + H2O = an S-substituted L-cysteinylglycine + L-glutamate</text>
        <dbReference type="Rhea" id="RHEA:59468"/>
        <dbReference type="ChEBI" id="CHEBI:15377"/>
        <dbReference type="ChEBI" id="CHEBI:29985"/>
        <dbReference type="ChEBI" id="CHEBI:90779"/>
        <dbReference type="ChEBI" id="CHEBI:143103"/>
        <dbReference type="EC" id="3.4.19.13"/>
    </reaction>
</comment>
<dbReference type="GO" id="GO:0000324">
    <property type="term" value="C:fungal-type vacuole"/>
    <property type="evidence" value="ECO:0007669"/>
    <property type="project" value="TreeGrafter"/>
</dbReference>
<evidence type="ECO:0000313" key="11">
    <source>
        <dbReference type="Proteomes" id="UP000236544"/>
    </source>
</evidence>
<evidence type="ECO:0000313" key="10">
    <source>
        <dbReference type="EMBL" id="CUS21251.1"/>
    </source>
</evidence>
<evidence type="ECO:0000256" key="3">
    <source>
        <dbReference type="ARBA" id="ARBA00005115"/>
    </source>
</evidence>
<evidence type="ECO:0000256" key="4">
    <source>
        <dbReference type="ARBA" id="ARBA00009381"/>
    </source>
</evidence>
<comment type="function">
    <text evidence="8">Cleaves the gamma-glutamyl peptide bond of glutathione and glutathione conjugates.</text>
</comment>
<dbReference type="InterPro" id="IPR000101">
    <property type="entry name" value="GGT_peptidase"/>
</dbReference>
<evidence type="ECO:0000256" key="9">
    <source>
        <dbReference type="SAM" id="SignalP"/>
    </source>
</evidence>
<feature type="binding site" evidence="7">
    <location>
        <begin position="489"/>
        <end position="490"/>
    </location>
    <ligand>
        <name>L-glutamate</name>
        <dbReference type="ChEBI" id="CHEBI:29985"/>
    </ligand>
</feature>
<evidence type="ECO:0000256" key="7">
    <source>
        <dbReference type="PIRSR" id="PIRSR600101-2"/>
    </source>
</evidence>
<dbReference type="GO" id="GO:0103068">
    <property type="term" value="F:leukotriene C4 gamma-glutamyl transferase activity"/>
    <property type="evidence" value="ECO:0007669"/>
    <property type="project" value="UniProtKB-EC"/>
</dbReference>
<dbReference type="InterPro" id="IPR043138">
    <property type="entry name" value="GGT_lsub"/>
</dbReference>
<accession>A0A0P1KNR6</accession>
<evidence type="ECO:0000256" key="1">
    <source>
        <dbReference type="ARBA" id="ARBA00001049"/>
    </source>
</evidence>
<feature type="active site" description="Nucleophile" evidence="6">
    <location>
        <position position="419"/>
    </location>
</feature>
<dbReference type="PANTHER" id="PTHR11686">
    <property type="entry name" value="GAMMA GLUTAMYL TRANSPEPTIDASE"/>
    <property type="match status" value="1"/>
</dbReference>
<comment type="catalytic activity">
    <reaction evidence="2 8">
        <text>glutathione + H2O = L-cysteinylglycine + L-glutamate</text>
        <dbReference type="Rhea" id="RHEA:28807"/>
        <dbReference type="ChEBI" id="CHEBI:15377"/>
        <dbReference type="ChEBI" id="CHEBI:29985"/>
        <dbReference type="ChEBI" id="CHEBI:57925"/>
        <dbReference type="ChEBI" id="CHEBI:61694"/>
        <dbReference type="EC" id="3.4.19.13"/>
    </reaction>
</comment>
<evidence type="ECO:0000256" key="6">
    <source>
        <dbReference type="PIRSR" id="PIRSR600101-1"/>
    </source>
</evidence>
<feature type="binding site" evidence="7">
    <location>
        <begin position="437"/>
        <end position="439"/>
    </location>
    <ligand>
        <name>L-glutamate</name>
        <dbReference type="ChEBI" id="CHEBI:29985"/>
    </ligand>
</feature>
<feature type="binding site" evidence="7">
    <location>
        <position position="512"/>
    </location>
    <ligand>
        <name>L-glutamate</name>
        <dbReference type="ChEBI" id="CHEBI:29985"/>
    </ligand>
</feature>
<comment type="pathway">
    <text evidence="3 8">Sulfur metabolism; glutathione metabolism.</text>
</comment>
<keyword evidence="8" id="KW-0808">Transferase</keyword>
<feature type="signal peptide" evidence="9">
    <location>
        <begin position="1"/>
        <end position="16"/>
    </location>
</feature>
<evidence type="ECO:0000256" key="8">
    <source>
        <dbReference type="RuleBase" id="RU368068"/>
    </source>
</evidence>
<dbReference type="InterPro" id="IPR043137">
    <property type="entry name" value="GGT_ssub_C"/>
</dbReference>
<keyword evidence="11" id="KW-1185">Reference proteome</keyword>
<dbReference type="InterPro" id="IPR029055">
    <property type="entry name" value="Ntn_hydrolases_N"/>
</dbReference>
<feature type="chain" id="PRO_5006066439" description="Glutathione hydrolase" evidence="9">
    <location>
        <begin position="17"/>
        <end position="609"/>
    </location>
</feature>
<dbReference type="EC" id="2.3.2.2" evidence="8"/>
<dbReference type="NCBIfam" id="TIGR00066">
    <property type="entry name" value="g_glut_trans"/>
    <property type="match status" value="1"/>
</dbReference>
<dbReference type="Proteomes" id="UP000236544">
    <property type="component" value="Unassembled WGS sequence"/>
</dbReference>
<comment type="similarity">
    <text evidence="4">Belongs to the gamma-glutamyltransferase family.</text>
</comment>
<reference evidence="11" key="1">
    <citation type="submission" date="2015-10" db="EMBL/GenBank/DDBJ databases">
        <authorList>
            <person name="Devillers H."/>
        </authorList>
    </citation>
    <scope>NUCLEOTIDE SEQUENCE [LARGE SCALE GENOMIC DNA]</scope>
</reference>
<organism evidence="10 11">
    <name type="scientific">Lachancea quebecensis</name>
    <dbReference type="NCBI Taxonomy" id="1654605"/>
    <lineage>
        <taxon>Eukaryota</taxon>
        <taxon>Fungi</taxon>
        <taxon>Dikarya</taxon>
        <taxon>Ascomycota</taxon>
        <taxon>Saccharomycotina</taxon>
        <taxon>Saccharomycetes</taxon>
        <taxon>Saccharomycetales</taxon>
        <taxon>Saccharomycetaceae</taxon>
        <taxon>Lachancea</taxon>
    </lineage>
</organism>
<dbReference type="Pfam" id="PF01019">
    <property type="entry name" value="G_glu_transpept"/>
    <property type="match status" value="1"/>
</dbReference>
<gene>
    <name evidence="10" type="ORF">LAQU0_S02e09472g</name>
</gene>
<dbReference type="SUPFAM" id="SSF56235">
    <property type="entry name" value="N-terminal nucleophile aminohydrolases (Ntn hydrolases)"/>
    <property type="match status" value="1"/>
</dbReference>
<dbReference type="Gene3D" id="3.60.20.40">
    <property type="match status" value="1"/>
</dbReference>